<evidence type="ECO:0000313" key="2">
    <source>
        <dbReference type="EMBL" id="GIP17067.1"/>
    </source>
</evidence>
<gene>
    <name evidence="2" type="ORF">J40TS1_27090</name>
</gene>
<protein>
    <submittedName>
        <fullName evidence="2">Uncharacterized protein</fullName>
    </submittedName>
</protein>
<dbReference type="Proteomes" id="UP000683139">
    <property type="component" value="Unassembled WGS sequence"/>
</dbReference>
<dbReference type="RefSeq" id="WP_213515933.1">
    <property type="nucleotide sequence ID" value="NZ_BOSE01000004.1"/>
</dbReference>
<organism evidence="2 3">
    <name type="scientific">Paenibacillus montaniterrae</name>
    <dbReference type="NCBI Taxonomy" id="429341"/>
    <lineage>
        <taxon>Bacteria</taxon>
        <taxon>Bacillati</taxon>
        <taxon>Bacillota</taxon>
        <taxon>Bacilli</taxon>
        <taxon>Bacillales</taxon>
        <taxon>Paenibacillaceae</taxon>
        <taxon>Paenibacillus</taxon>
    </lineage>
</organism>
<evidence type="ECO:0000313" key="3">
    <source>
        <dbReference type="Proteomes" id="UP000683139"/>
    </source>
</evidence>
<keyword evidence="1" id="KW-0812">Transmembrane</keyword>
<proteinExistence type="predicted"/>
<comment type="caution">
    <text evidence="2">The sequence shown here is derived from an EMBL/GenBank/DDBJ whole genome shotgun (WGS) entry which is preliminary data.</text>
</comment>
<keyword evidence="1" id="KW-0472">Membrane</keyword>
<dbReference type="AlphaFoldDB" id="A0A919YPR6"/>
<feature type="transmembrane region" description="Helical" evidence="1">
    <location>
        <begin position="125"/>
        <end position="145"/>
    </location>
</feature>
<accession>A0A919YPR6</accession>
<keyword evidence="1" id="KW-1133">Transmembrane helix</keyword>
<sequence length="149" mass="16410">MQIIYRKIIVASITGTIHSILLGLIFSAPFGESDESHFLLDFIAATPTYMMYVLPVVYTYGIVCSIISDKIGSFLAKKSDDSRIEILVSASLHIVFGLFLLIFSLIGAVIFFLVDSLLIKMKQKYNLLGAISSLLLPISLLCVLISRST</sequence>
<dbReference type="EMBL" id="BOSE01000004">
    <property type="protein sequence ID" value="GIP17067.1"/>
    <property type="molecule type" value="Genomic_DNA"/>
</dbReference>
<name>A0A919YPR6_9BACL</name>
<keyword evidence="3" id="KW-1185">Reference proteome</keyword>
<feature type="transmembrane region" description="Helical" evidence="1">
    <location>
        <begin position="7"/>
        <end position="29"/>
    </location>
</feature>
<feature type="transmembrane region" description="Helical" evidence="1">
    <location>
        <begin position="87"/>
        <end position="113"/>
    </location>
</feature>
<evidence type="ECO:0000256" key="1">
    <source>
        <dbReference type="SAM" id="Phobius"/>
    </source>
</evidence>
<feature type="transmembrane region" description="Helical" evidence="1">
    <location>
        <begin position="49"/>
        <end position="67"/>
    </location>
</feature>
<reference evidence="2" key="1">
    <citation type="submission" date="2021-03" db="EMBL/GenBank/DDBJ databases">
        <title>Antimicrobial resistance genes in bacteria isolated from Japanese honey, and their potential for conferring macrolide and lincosamide resistance in the American foulbrood pathogen Paenibacillus larvae.</title>
        <authorList>
            <person name="Okamoto M."/>
            <person name="Kumagai M."/>
            <person name="Kanamori H."/>
            <person name="Takamatsu D."/>
        </authorList>
    </citation>
    <scope>NUCLEOTIDE SEQUENCE</scope>
    <source>
        <strain evidence="2">J40TS1</strain>
    </source>
</reference>